<dbReference type="EMBL" id="AUZY01000245">
    <property type="protein sequence ID" value="EQD79210.1"/>
    <property type="molecule type" value="Genomic_DNA"/>
</dbReference>
<proteinExistence type="predicted"/>
<comment type="caution">
    <text evidence="2">The sequence shown here is derived from an EMBL/GenBank/DDBJ whole genome shotgun (WGS) entry which is preliminary data.</text>
</comment>
<sequence>DAGIQPGDIVLSANGQRVSTPDQLNAIVNHAKDGDVALLVKNGDVTTFVPVQAQ</sequence>
<dbReference type="Gene3D" id="2.30.42.10">
    <property type="match status" value="1"/>
</dbReference>
<dbReference type="AlphaFoldDB" id="T1DAN8"/>
<feature type="non-terminal residue" evidence="2">
    <location>
        <position position="1"/>
    </location>
</feature>
<evidence type="ECO:0000259" key="1">
    <source>
        <dbReference type="Pfam" id="PF17820"/>
    </source>
</evidence>
<name>T1DAN8_9ZZZZ</name>
<protein>
    <recommendedName>
        <fullName evidence="1">PDZ domain-containing protein</fullName>
    </recommendedName>
</protein>
<dbReference type="InterPro" id="IPR041489">
    <property type="entry name" value="PDZ_6"/>
</dbReference>
<gene>
    <name evidence="2" type="ORF">B1B_00319</name>
</gene>
<accession>T1DAN8</accession>
<evidence type="ECO:0000313" key="2">
    <source>
        <dbReference type="EMBL" id="EQD79210.1"/>
    </source>
</evidence>
<reference evidence="2" key="1">
    <citation type="submission" date="2013-08" db="EMBL/GenBank/DDBJ databases">
        <authorList>
            <person name="Mendez C."/>
            <person name="Richter M."/>
            <person name="Ferrer M."/>
            <person name="Sanchez J."/>
        </authorList>
    </citation>
    <scope>NUCLEOTIDE SEQUENCE</scope>
</reference>
<reference evidence="2" key="2">
    <citation type="journal article" date="2014" name="ISME J.">
        <title>Microbial stratification in low pH oxic and suboxic macroscopic growths along an acid mine drainage.</title>
        <authorList>
            <person name="Mendez-Garcia C."/>
            <person name="Mesa V."/>
            <person name="Sprenger R.R."/>
            <person name="Richter M."/>
            <person name="Diez M.S."/>
            <person name="Solano J."/>
            <person name="Bargiela R."/>
            <person name="Golyshina O.V."/>
            <person name="Manteca A."/>
            <person name="Ramos J.L."/>
            <person name="Gallego J.R."/>
            <person name="Llorente I."/>
            <person name="Martins Dos Santos V.A."/>
            <person name="Jensen O.N."/>
            <person name="Pelaez A.I."/>
            <person name="Sanchez J."/>
            <person name="Ferrer M."/>
        </authorList>
    </citation>
    <scope>NUCLEOTIDE SEQUENCE</scope>
</reference>
<feature type="domain" description="PDZ" evidence="1">
    <location>
        <begin position="2"/>
        <end position="41"/>
    </location>
</feature>
<dbReference type="InterPro" id="IPR036034">
    <property type="entry name" value="PDZ_sf"/>
</dbReference>
<dbReference type="Pfam" id="PF17820">
    <property type="entry name" value="PDZ_6"/>
    <property type="match status" value="1"/>
</dbReference>
<organism evidence="2">
    <name type="scientific">mine drainage metagenome</name>
    <dbReference type="NCBI Taxonomy" id="410659"/>
    <lineage>
        <taxon>unclassified sequences</taxon>
        <taxon>metagenomes</taxon>
        <taxon>ecological metagenomes</taxon>
    </lineage>
</organism>
<dbReference type="SUPFAM" id="SSF50156">
    <property type="entry name" value="PDZ domain-like"/>
    <property type="match status" value="1"/>
</dbReference>